<dbReference type="Proteomes" id="UP001346869">
    <property type="component" value="Unassembled WGS sequence"/>
</dbReference>
<sequence>MAKCSDGISSANTRSFQKTQGRKKCKVCRSTKTQLHHPQMFKPPPAGKSDSIGTHQTDVGCRCGRCPQVHGETAESFPGEISSW</sequence>
<feature type="region of interest" description="Disordered" evidence="1">
    <location>
        <begin position="1"/>
        <end position="23"/>
    </location>
</feature>
<protein>
    <submittedName>
        <fullName evidence="2">Uncharacterized protein</fullName>
    </submittedName>
</protein>
<comment type="caution">
    <text evidence="2">The sequence shown here is derived from an EMBL/GenBank/DDBJ whole genome shotgun (WGS) entry which is preliminary data.</text>
</comment>
<evidence type="ECO:0000313" key="3">
    <source>
        <dbReference type="Proteomes" id="UP001346869"/>
    </source>
</evidence>
<dbReference type="AlphaFoldDB" id="A0AAN8AMY3"/>
<reference evidence="2 3" key="1">
    <citation type="journal article" date="2023" name="Genes (Basel)">
        <title>Chromosome-Level Genome Assembly and Circadian Gene Repertoire of the Patagonia Blennie Eleginops maclovinus-The Closest Ancestral Proxy of Antarctic Cryonotothenioids.</title>
        <authorList>
            <person name="Cheng C.C."/>
            <person name="Rivera-Colon A.G."/>
            <person name="Minhas B.F."/>
            <person name="Wilson L."/>
            <person name="Rayamajhi N."/>
            <person name="Vargas-Chacoff L."/>
            <person name="Catchen J.M."/>
        </authorList>
    </citation>
    <scope>NUCLEOTIDE SEQUENCE [LARGE SCALE GENOMIC DNA]</scope>
    <source>
        <tissue evidence="2">Blood</tissue>
    </source>
</reference>
<dbReference type="EMBL" id="JAUZQC010000009">
    <property type="protein sequence ID" value="KAK5865888.1"/>
    <property type="molecule type" value="Genomic_DNA"/>
</dbReference>
<proteinExistence type="predicted"/>
<gene>
    <name evidence="2" type="ORF">PBY51_020123</name>
</gene>
<reference evidence="2 3" key="2">
    <citation type="journal article" date="2023" name="Mol. Biol. Evol.">
        <title>Genomics of Secondarily Temperate Adaptation in the Only Non-Antarctic Icefish.</title>
        <authorList>
            <person name="Rivera-Colon A.G."/>
            <person name="Rayamajhi N."/>
            <person name="Minhas B.F."/>
            <person name="Madrigal G."/>
            <person name="Bilyk K.T."/>
            <person name="Yoon V."/>
            <person name="Hune M."/>
            <person name="Gregory S."/>
            <person name="Cheng C.H.C."/>
            <person name="Catchen J.M."/>
        </authorList>
    </citation>
    <scope>NUCLEOTIDE SEQUENCE [LARGE SCALE GENOMIC DNA]</scope>
    <source>
        <strain evidence="2">JMC-PN-2008</strain>
    </source>
</reference>
<organism evidence="2 3">
    <name type="scientific">Eleginops maclovinus</name>
    <name type="common">Patagonian blennie</name>
    <name type="synonym">Eleginus maclovinus</name>
    <dbReference type="NCBI Taxonomy" id="56733"/>
    <lineage>
        <taxon>Eukaryota</taxon>
        <taxon>Metazoa</taxon>
        <taxon>Chordata</taxon>
        <taxon>Craniata</taxon>
        <taxon>Vertebrata</taxon>
        <taxon>Euteleostomi</taxon>
        <taxon>Actinopterygii</taxon>
        <taxon>Neopterygii</taxon>
        <taxon>Teleostei</taxon>
        <taxon>Neoteleostei</taxon>
        <taxon>Acanthomorphata</taxon>
        <taxon>Eupercaria</taxon>
        <taxon>Perciformes</taxon>
        <taxon>Notothenioidei</taxon>
        <taxon>Eleginopidae</taxon>
        <taxon>Eleginops</taxon>
    </lineage>
</organism>
<feature type="compositionally biased region" description="Polar residues" evidence="1">
    <location>
        <begin position="7"/>
        <end position="19"/>
    </location>
</feature>
<evidence type="ECO:0000256" key="1">
    <source>
        <dbReference type="SAM" id="MobiDB-lite"/>
    </source>
</evidence>
<keyword evidence="3" id="KW-1185">Reference proteome</keyword>
<evidence type="ECO:0000313" key="2">
    <source>
        <dbReference type="EMBL" id="KAK5865888.1"/>
    </source>
</evidence>
<name>A0AAN8AMY3_ELEMC</name>
<accession>A0AAN8AMY3</accession>